<evidence type="ECO:0000313" key="4">
    <source>
        <dbReference type="Proteomes" id="UP000245839"/>
    </source>
</evidence>
<organism evidence="3 5">
    <name type="scientific">Jannaschia seohaensis</name>
    <dbReference type="NCBI Taxonomy" id="475081"/>
    <lineage>
        <taxon>Bacteria</taxon>
        <taxon>Pseudomonadati</taxon>
        <taxon>Pseudomonadota</taxon>
        <taxon>Alphaproteobacteria</taxon>
        <taxon>Rhodobacterales</taxon>
        <taxon>Roseobacteraceae</taxon>
        <taxon>Jannaschia</taxon>
    </lineage>
</organism>
<feature type="region of interest" description="Disordered" evidence="1">
    <location>
        <begin position="1"/>
        <end position="50"/>
    </location>
</feature>
<sequence length="260" mass="27630">MSGDGEDGRGGASSPPAPGPAAAPRPDGGMGPETAEGGQPPAPAAPPRSISSQKKIEILARLRAAGSPGRAAKLRAANRTEREAWGVEGGLLSEMAQDLRAEISVDGRVLLADALWREGVLETRMLALKLLTQARMRPDHGAWDLLSRWVYRFDCRAVAEAGAAALARRLAAEPARLAVLDDWAAASNVWTRRCVFSATAGFAKGRHPSAEEIAARDKVVALARAMEGETRPVIRQAIDSWCTALARHDPERAAQAVARR</sequence>
<dbReference type="InterPro" id="IPR014825">
    <property type="entry name" value="DNA_alkylation"/>
</dbReference>
<dbReference type="InterPro" id="IPR016024">
    <property type="entry name" value="ARM-type_fold"/>
</dbReference>
<reference evidence="3" key="2">
    <citation type="submission" date="2016-10" db="EMBL/GenBank/DDBJ databases">
        <authorList>
            <person name="Cai Z."/>
        </authorList>
    </citation>
    <scope>NUCLEOTIDE SEQUENCE [LARGE SCALE GENOMIC DNA]</scope>
    <source>
        <strain evidence="3">DSM 25227</strain>
    </source>
</reference>
<dbReference type="EMBL" id="UETC01000016">
    <property type="protein sequence ID" value="SSA50929.1"/>
    <property type="molecule type" value="Genomic_DNA"/>
</dbReference>
<keyword evidence="4" id="KW-1185">Reference proteome</keyword>
<dbReference type="SUPFAM" id="SSF48371">
    <property type="entry name" value="ARM repeat"/>
    <property type="match status" value="1"/>
</dbReference>
<dbReference type="Gene3D" id="1.25.10.90">
    <property type="match status" value="1"/>
</dbReference>
<accession>A0A2Y9B9K3</accession>
<name>A0A2Y9B9K3_9RHOB</name>
<dbReference type="OrthoDB" id="9775346at2"/>
<dbReference type="Proteomes" id="UP000251571">
    <property type="component" value="Unassembled WGS sequence"/>
</dbReference>
<dbReference type="Proteomes" id="UP000245839">
    <property type="component" value="Unassembled WGS sequence"/>
</dbReference>
<protein>
    <submittedName>
        <fullName evidence="3">DNA alkylation repair enzyme</fullName>
    </submittedName>
</protein>
<dbReference type="Pfam" id="PF08713">
    <property type="entry name" value="DNA_alkylation"/>
    <property type="match status" value="1"/>
</dbReference>
<proteinExistence type="predicted"/>
<evidence type="ECO:0000313" key="3">
    <source>
        <dbReference type="EMBL" id="SSA50929.1"/>
    </source>
</evidence>
<reference evidence="2 4" key="3">
    <citation type="submission" date="2018-03" db="EMBL/GenBank/DDBJ databases">
        <title>Genomic Encyclopedia of Archaeal and Bacterial Type Strains, Phase II (KMG-II): from individual species to whole genera.</title>
        <authorList>
            <person name="Goeker M."/>
        </authorList>
    </citation>
    <scope>NUCLEOTIDE SEQUENCE [LARGE SCALE GENOMIC DNA]</scope>
    <source>
        <strain evidence="2 4">DSM 25227</strain>
    </source>
</reference>
<evidence type="ECO:0000256" key="1">
    <source>
        <dbReference type="SAM" id="MobiDB-lite"/>
    </source>
</evidence>
<dbReference type="EMBL" id="QGDJ01000016">
    <property type="protein sequence ID" value="PWJ12448.1"/>
    <property type="molecule type" value="Genomic_DNA"/>
</dbReference>
<dbReference type="AlphaFoldDB" id="A0A2Y9B9K3"/>
<gene>
    <name evidence="2" type="ORF">BCF38_1166</name>
    <name evidence="3" type="ORF">SAMN05421539_1166</name>
</gene>
<evidence type="ECO:0000313" key="5">
    <source>
        <dbReference type="Proteomes" id="UP000251571"/>
    </source>
</evidence>
<evidence type="ECO:0000313" key="2">
    <source>
        <dbReference type="EMBL" id="PWJ12448.1"/>
    </source>
</evidence>
<reference evidence="5" key="1">
    <citation type="submission" date="2016-10" db="EMBL/GenBank/DDBJ databases">
        <authorList>
            <person name="Varghese N."/>
            <person name="Submissions S."/>
        </authorList>
    </citation>
    <scope>NUCLEOTIDE SEQUENCE [LARGE SCALE GENOMIC DNA]</scope>
    <source>
        <strain evidence="5">DSM 25227</strain>
    </source>
</reference>